<dbReference type="InterPro" id="IPR002347">
    <property type="entry name" value="SDR_fam"/>
</dbReference>
<evidence type="ECO:0000259" key="3">
    <source>
        <dbReference type="SMART" id="SM00822"/>
    </source>
</evidence>
<organism evidence="4 5">
    <name type="scientific">Psychrobacillus insolitus</name>
    <dbReference type="NCBI Taxonomy" id="1461"/>
    <lineage>
        <taxon>Bacteria</taxon>
        <taxon>Bacillati</taxon>
        <taxon>Bacillota</taxon>
        <taxon>Bacilli</taxon>
        <taxon>Bacillales</taxon>
        <taxon>Bacillaceae</taxon>
        <taxon>Psychrobacillus</taxon>
    </lineage>
</organism>
<dbReference type="EMBL" id="QKZI01000002">
    <property type="protein sequence ID" value="PZX05937.1"/>
    <property type="molecule type" value="Genomic_DNA"/>
</dbReference>
<sequence length="243" mass="26465">MDLTGKVAVVTGASKGIGREIARLYSEKGAQVIGFYFTSEVGLQDTKNTNIDLLKVDISNTENCVELYNFIIEKYKKIDILVNCAGITEDALTRKMTEEQFDRVISVNLKGVWNFTRLIGPHMQLNGGGSIINISSIVGEYGNIGQANYAATKAGVIGMTKTWAREFTMKNGNVRVNAIAPGYTMTDMLNSVPQNLLDKFASQTMLGRLAQPIEIANVALFLASDMSSYITGTTIDVNGGMRL</sequence>
<keyword evidence="5" id="KW-1185">Reference proteome</keyword>
<comment type="similarity">
    <text evidence="1">Belongs to the short-chain dehydrogenases/reductases (SDR) family.</text>
</comment>
<evidence type="ECO:0000256" key="2">
    <source>
        <dbReference type="ARBA" id="ARBA00023002"/>
    </source>
</evidence>
<dbReference type="GO" id="GO:0006633">
    <property type="term" value="P:fatty acid biosynthetic process"/>
    <property type="evidence" value="ECO:0007669"/>
    <property type="project" value="TreeGrafter"/>
</dbReference>
<evidence type="ECO:0000313" key="4">
    <source>
        <dbReference type="EMBL" id="PZX05937.1"/>
    </source>
</evidence>
<evidence type="ECO:0000256" key="1">
    <source>
        <dbReference type="ARBA" id="ARBA00006484"/>
    </source>
</evidence>
<dbReference type="Pfam" id="PF13561">
    <property type="entry name" value="adh_short_C2"/>
    <property type="match status" value="1"/>
</dbReference>
<gene>
    <name evidence="4" type="ORF">C7437_102404</name>
</gene>
<dbReference type="FunFam" id="3.40.50.720:FF:000173">
    <property type="entry name" value="3-oxoacyl-[acyl-carrier protein] reductase"/>
    <property type="match status" value="1"/>
</dbReference>
<keyword evidence="2" id="KW-0560">Oxidoreductase</keyword>
<dbReference type="GO" id="GO:0048038">
    <property type="term" value="F:quinone binding"/>
    <property type="evidence" value="ECO:0007669"/>
    <property type="project" value="TreeGrafter"/>
</dbReference>
<dbReference type="SMART" id="SM00822">
    <property type="entry name" value="PKS_KR"/>
    <property type="match status" value="1"/>
</dbReference>
<dbReference type="PRINTS" id="PR00080">
    <property type="entry name" value="SDRFAMILY"/>
</dbReference>
<dbReference type="OrthoDB" id="9803333at2"/>
<dbReference type="AlphaFoldDB" id="A0A2W7PE44"/>
<name>A0A2W7PE44_9BACI</name>
<dbReference type="GO" id="GO:0016616">
    <property type="term" value="F:oxidoreductase activity, acting on the CH-OH group of donors, NAD or NADP as acceptor"/>
    <property type="evidence" value="ECO:0007669"/>
    <property type="project" value="TreeGrafter"/>
</dbReference>
<dbReference type="SUPFAM" id="SSF51735">
    <property type="entry name" value="NAD(P)-binding Rossmann-fold domains"/>
    <property type="match status" value="1"/>
</dbReference>
<dbReference type="PRINTS" id="PR00081">
    <property type="entry name" value="GDHRDH"/>
</dbReference>
<dbReference type="PANTHER" id="PTHR42760:SF133">
    <property type="entry name" value="3-OXOACYL-[ACYL-CARRIER-PROTEIN] REDUCTASE"/>
    <property type="match status" value="1"/>
</dbReference>
<protein>
    <submittedName>
        <fullName evidence="4">3-oxoacyl-[acyl-carrier protein] reductase</fullName>
    </submittedName>
</protein>
<dbReference type="PANTHER" id="PTHR42760">
    <property type="entry name" value="SHORT-CHAIN DEHYDROGENASES/REDUCTASES FAMILY MEMBER"/>
    <property type="match status" value="1"/>
</dbReference>
<reference evidence="4 5" key="1">
    <citation type="submission" date="2018-06" db="EMBL/GenBank/DDBJ databases">
        <title>Genomic Encyclopedia of Type Strains, Phase IV (KMG-IV): sequencing the most valuable type-strain genomes for metagenomic binning, comparative biology and taxonomic classification.</title>
        <authorList>
            <person name="Goeker M."/>
        </authorList>
    </citation>
    <scope>NUCLEOTIDE SEQUENCE [LARGE SCALE GENOMIC DNA]</scope>
    <source>
        <strain evidence="4 5">DSM 5</strain>
    </source>
</reference>
<proteinExistence type="inferred from homology"/>
<evidence type="ECO:0000313" key="5">
    <source>
        <dbReference type="Proteomes" id="UP000248646"/>
    </source>
</evidence>
<dbReference type="InterPro" id="IPR020904">
    <property type="entry name" value="Sc_DH/Rdtase_CS"/>
</dbReference>
<comment type="caution">
    <text evidence="4">The sequence shown here is derived from an EMBL/GenBank/DDBJ whole genome shotgun (WGS) entry which is preliminary data.</text>
</comment>
<feature type="domain" description="Ketoreductase" evidence="3">
    <location>
        <begin position="6"/>
        <end position="177"/>
    </location>
</feature>
<dbReference type="InterPro" id="IPR036291">
    <property type="entry name" value="NAD(P)-bd_dom_sf"/>
</dbReference>
<accession>A0A2W7PE44</accession>
<dbReference type="Gene3D" id="3.40.50.720">
    <property type="entry name" value="NAD(P)-binding Rossmann-like Domain"/>
    <property type="match status" value="1"/>
</dbReference>
<dbReference type="Proteomes" id="UP000248646">
    <property type="component" value="Unassembled WGS sequence"/>
</dbReference>
<dbReference type="PROSITE" id="PS00061">
    <property type="entry name" value="ADH_SHORT"/>
    <property type="match status" value="1"/>
</dbReference>
<dbReference type="InterPro" id="IPR057326">
    <property type="entry name" value="KR_dom"/>
</dbReference>